<accession>A0AAU7DTY0</accession>
<protein>
    <submittedName>
        <fullName evidence="3">Uncharacterized protein</fullName>
    </submittedName>
</protein>
<feature type="region of interest" description="Disordered" evidence="1">
    <location>
        <begin position="1"/>
        <end position="23"/>
    </location>
</feature>
<keyword evidence="2" id="KW-1133">Transmembrane helix</keyword>
<dbReference type="AlphaFoldDB" id="A0AAU7DTY0"/>
<feature type="transmembrane region" description="Helical" evidence="2">
    <location>
        <begin position="28"/>
        <end position="50"/>
    </location>
</feature>
<name>A0AAU7DTY0_9MICO</name>
<dbReference type="EMBL" id="CP146203">
    <property type="protein sequence ID" value="XBH20751.1"/>
    <property type="molecule type" value="Genomic_DNA"/>
</dbReference>
<gene>
    <name evidence="3" type="ORF">V5R04_10995</name>
</gene>
<organism evidence="3">
    <name type="scientific">Jonesiaceae bacterium BS-20</name>
    <dbReference type="NCBI Taxonomy" id="3120821"/>
    <lineage>
        <taxon>Bacteria</taxon>
        <taxon>Bacillati</taxon>
        <taxon>Actinomycetota</taxon>
        <taxon>Actinomycetes</taxon>
        <taxon>Micrococcales</taxon>
        <taxon>Jonesiaceae</taxon>
    </lineage>
</organism>
<evidence type="ECO:0000256" key="2">
    <source>
        <dbReference type="SAM" id="Phobius"/>
    </source>
</evidence>
<keyword evidence="2" id="KW-0812">Transmembrane</keyword>
<evidence type="ECO:0000256" key="1">
    <source>
        <dbReference type="SAM" id="MobiDB-lite"/>
    </source>
</evidence>
<reference evidence="3" key="1">
    <citation type="submission" date="2024-02" db="EMBL/GenBank/DDBJ databases">
        <title>Tomenella chthoni gen. nov. sp. nov., a member of the family Jonesiaceae isolated from bat guano.</title>
        <authorList>
            <person name="Miller S.L."/>
            <person name="King J."/>
            <person name="Sankaranarayanan K."/>
            <person name="Lawson P.A."/>
        </authorList>
    </citation>
    <scope>NUCLEOTIDE SEQUENCE</scope>
    <source>
        <strain evidence="3">BS-20</strain>
    </source>
</reference>
<sequence>MSELDKNPQTPEQDNADDQPQGLPKGRIFLWVGAGLVGLYFIGQGVWGLMFGEADADPAGLATTSVSAFQLG</sequence>
<keyword evidence="2" id="KW-0472">Membrane</keyword>
<evidence type="ECO:0000313" key="3">
    <source>
        <dbReference type="EMBL" id="XBH20751.1"/>
    </source>
</evidence>
<proteinExistence type="predicted"/>